<feature type="coiled-coil region" evidence="1">
    <location>
        <begin position="40"/>
        <end position="85"/>
    </location>
</feature>
<dbReference type="AlphaFoldDB" id="B6Q5Y3"/>
<protein>
    <submittedName>
        <fullName evidence="2">Uncharacterized protein</fullName>
    </submittedName>
</protein>
<dbReference type="HOGENOM" id="CLU_071653_0_0_1"/>
<evidence type="ECO:0000313" key="2">
    <source>
        <dbReference type="EMBL" id="EEA28522.1"/>
    </source>
</evidence>
<dbReference type="OrthoDB" id="4224843at2759"/>
<dbReference type="Proteomes" id="UP000001294">
    <property type="component" value="Unassembled WGS sequence"/>
</dbReference>
<dbReference type="VEuPathDB" id="FungiDB:PMAA_033290"/>
<evidence type="ECO:0000313" key="3">
    <source>
        <dbReference type="Proteomes" id="UP000001294"/>
    </source>
</evidence>
<dbReference type="PhylomeDB" id="B6Q5Y3"/>
<gene>
    <name evidence="2" type="ORF">PMAA_033290</name>
</gene>
<proteinExistence type="predicted"/>
<organism evidence="2 3">
    <name type="scientific">Talaromyces marneffei (strain ATCC 18224 / CBS 334.59 / QM 7333)</name>
    <name type="common">Penicillium marneffei</name>
    <dbReference type="NCBI Taxonomy" id="441960"/>
    <lineage>
        <taxon>Eukaryota</taxon>
        <taxon>Fungi</taxon>
        <taxon>Dikarya</taxon>
        <taxon>Ascomycota</taxon>
        <taxon>Pezizomycotina</taxon>
        <taxon>Eurotiomycetes</taxon>
        <taxon>Eurotiomycetidae</taxon>
        <taxon>Eurotiales</taxon>
        <taxon>Trichocomaceae</taxon>
        <taxon>Talaromyces</taxon>
        <taxon>Talaromyces sect. Talaromyces</taxon>
    </lineage>
</organism>
<evidence type="ECO:0000256" key="1">
    <source>
        <dbReference type="SAM" id="Coils"/>
    </source>
</evidence>
<sequence length="250" mass="29107">MHDMSNTRFKNGTDLEKYVRDEISTTAVWKMDSNTRRIGNDGALTLVETMEERMARMEKKLTEQAEELTDQKKKTAEQAKELVDQKEKVAGRNRLLWKVRVSELERIIKKTHDAARFDRNEIVHGADVLNDYQALEYTDRPDNQVQFETASKGFKKAYGLRLSSLSYDNLSKAPEEVIDILSVRGNLTFLNWFLNHKIEADIMAEQCDLAVRKWLKSIPTDGVPYPKDAVKADYERVKELYDEVRDREAW</sequence>
<keyword evidence="3" id="KW-1185">Reference proteome</keyword>
<accession>B6Q5Y3</accession>
<reference evidence="3" key="1">
    <citation type="journal article" date="2015" name="Genome Announc.">
        <title>Genome sequence of the AIDS-associated pathogen Penicillium marneffei (ATCC18224) and its near taxonomic relative Talaromyces stipitatus (ATCC10500).</title>
        <authorList>
            <person name="Nierman W.C."/>
            <person name="Fedorova-Abrams N.D."/>
            <person name="Andrianopoulos A."/>
        </authorList>
    </citation>
    <scope>NUCLEOTIDE SEQUENCE [LARGE SCALE GENOMIC DNA]</scope>
    <source>
        <strain evidence="3">ATCC 18224 / CBS 334.59 / QM 7333</strain>
    </source>
</reference>
<name>B6Q5Y3_TALMQ</name>
<keyword evidence="1" id="KW-0175">Coiled coil</keyword>
<dbReference type="EMBL" id="DS995899">
    <property type="protein sequence ID" value="EEA28522.1"/>
    <property type="molecule type" value="Genomic_DNA"/>
</dbReference>